<dbReference type="Proteomes" id="UP000053268">
    <property type="component" value="Unassembled WGS sequence"/>
</dbReference>
<reference evidence="1 2" key="1">
    <citation type="journal article" date="2015" name="Nat. Commun.">
        <title>Outbred genome sequencing and CRISPR/Cas9 gene editing in butterflies.</title>
        <authorList>
            <person name="Li X."/>
            <person name="Fan D."/>
            <person name="Zhang W."/>
            <person name="Liu G."/>
            <person name="Zhang L."/>
            <person name="Zhao L."/>
            <person name="Fang X."/>
            <person name="Chen L."/>
            <person name="Dong Y."/>
            <person name="Chen Y."/>
            <person name="Ding Y."/>
            <person name="Zhao R."/>
            <person name="Feng M."/>
            <person name="Zhu Y."/>
            <person name="Feng Y."/>
            <person name="Jiang X."/>
            <person name="Zhu D."/>
            <person name="Xiang H."/>
            <person name="Feng X."/>
            <person name="Li S."/>
            <person name="Wang J."/>
            <person name="Zhang G."/>
            <person name="Kronforst M.R."/>
            <person name="Wang W."/>
        </authorList>
    </citation>
    <scope>NUCLEOTIDE SEQUENCE [LARGE SCALE GENOMIC DNA]</scope>
    <source>
        <strain evidence="1">Ya'a_city_454_Px</strain>
        <tissue evidence="1">Whole body</tissue>
    </source>
</reference>
<proteinExistence type="predicted"/>
<name>A0A194QFF0_PAPXU</name>
<sequence length="136" mass="14547">MSPILSDMLVVLVVRYLEHSGEHDSIPDVFTFWKVYRRVRTSHARLSSLTSGDQPAPPVATLRHGHEIELFRPASQRPSPQPALVLKGAGSELRAEGVMVAAGTPLPTARSAAGRGHQNYICNSGAAWRGGGGSLP</sequence>
<gene>
    <name evidence="1" type="ORF">RR46_03471</name>
</gene>
<protein>
    <submittedName>
        <fullName evidence="1">Uncharacterized protein</fullName>
    </submittedName>
</protein>
<dbReference type="AlphaFoldDB" id="A0A194QFF0"/>
<accession>A0A194QFF0</accession>
<evidence type="ECO:0000313" key="1">
    <source>
        <dbReference type="EMBL" id="KPJ02196.1"/>
    </source>
</evidence>
<evidence type="ECO:0000313" key="2">
    <source>
        <dbReference type="Proteomes" id="UP000053268"/>
    </source>
</evidence>
<organism evidence="1 2">
    <name type="scientific">Papilio xuthus</name>
    <name type="common">Asian swallowtail butterfly</name>
    <dbReference type="NCBI Taxonomy" id="66420"/>
    <lineage>
        <taxon>Eukaryota</taxon>
        <taxon>Metazoa</taxon>
        <taxon>Ecdysozoa</taxon>
        <taxon>Arthropoda</taxon>
        <taxon>Hexapoda</taxon>
        <taxon>Insecta</taxon>
        <taxon>Pterygota</taxon>
        <taxon>Neoptera</taxon>
        <taxon>Endopterygota</taxon>
        <taxon>Lepidoptera</taxon>
        <taxon>Glossata</taxon>
        <taxon>Ditrysia</taxon>
        <taxon>Papilionoidea</taxon>
        <taxon>Papilionidae</taxon>
        <taxon>Papilioninae</taxon>
        <taxon>Papilio</taxon>
    </lineage>
</organism>
<keyword evidence="2" id="KW-1185">Reference proteome</keyword>
<dbReference type="EMBL" id="KQ459252">
    <property type="protein sequence ID" value="KPJ02196.1"/>
    <property type="molecule type" value="Genomic_DNA"/>
</dbReference>